<accession>A0ABS7ZKU6</accession>
<evidence type="ECO:0000313" key="2">
    <source>
        <dbReference type="Proteomes" id="UP000714380"/>
    </source>
</evidence>
<dbReference type="Proteomes" id="UP000714380">
    <property type="component" value="Unassembled WGS sequence"/>
</dbReference>
<comment type="caution">
    <text evidence="1">The sequence shown here is derived from an EMBL/GenBank/DDBJ whole genome shotgun (WGS) entry which is preliminary data.</text>
</comment>
<organism evidence="1 2">
    <name type="scientific">Thalassolituus marinus</name>
    <dbReference type="NCBI Taxonomy" id="671053"/>
    <lineage>
        <taxon>Bacteria</taxon>
        <taxon>Pseudomonadati</taxon>
        <taxon>Pseudomonadota</taxon>
        <taxon>Gammaproteobacteria</taxon>
        <taxon>Oceanospirillales</taxon>
        <taxon>Oceanospirillaceae</taxon>
        <taxon>Thalassolituus</taxon>
    </lineage>
</organism>
<evidence type="ECO:0000313" key="1">
    <source>
        <dbReference type="EMBL" id="MCA6062199.1"/>
    </source>
</evidence>
<keyword evidence="2" id="KW-1185">Reference proteome</keyword>
<proteinExistence type="predicted"/>
<protein>
    <recommendedName>
        <fullName evidence="3">Solute-binding protein family 3/N-terminal domain-containing protein</fullName>
    </recommendedName>
</protein>
<dbReference type="EMBL" id="JAEDAH010000005">
    <property type="protein sequence ID" value="MCA6062199.1"/>
    <property type="molecule type" value="Genomic_DNA"/>
</dbReference>
<evidence type="ECO:0008006" key="3">
    <source>
        <dbReference type="Google" id="ProtNLM"/>
    </source>
</evidence>
<dbReference type="RefSeq" id="WP_225670906.1">
    <property type="nucleotide sequence ID" value="NZ_JAEDAH010000005.1"/>
</dbReference>
<sequence length="159" mass="18971">MTGSYRRCSPVRGDHWPDSDILEANHYRVQRVTLFEVMYNMLQSGRCDYFPRGLNEVYAEVGNVQRHDLMAYDRLLLSYPFPMYFFVAQDNPQLLKRLETGMNQLVDSGELWRFMQQHETTRQIFPLGRLRDSTIFHLTNPLLPDKTPLDDQRLWLRIE</sequence>
<gene>
    <name evidence="1" type="ORF">I9W95_01120</name>
</gene>
<name>A0ABS7ZKU6_9GAMM</name>
<dbReference type="SUPFAM" id="SSF53850">
    <property type="entry name" value="Periplasmic binding protein-like II"/>
    <property type="match status" value="1"/>
</dbReference>
<reference evidence="1 2" key="1">
    <citation type="submission" date="2020-12" db="EMBL/GenBank/DDBJ databases">
        <title>Novel Thalassolituus-related marine hydrocarbonoclastic bacteria mediated algae-derived hydrocarbons mineralization in twilight zone of the northern South China Sea.</title>
        <authorList>
            <person name="Dong C."/>
        </authorList>
    </citation>
    <scope>NUCLEOTIDE SEQUENCE [LARGE SCALE GENOMIC DNA]</scope>
    <source>
        <strain evidence="1 2">IMCC1826</strain>
    </source>
</reference>